<evidence type="ECO:0000256" key="3">
    <source>
        <dbReference type="ARBA" id="ARBA00006793"/>
    </source>
</evidence>
<evidence type="ECO:0000256" key="1">
    <source>
        <dbReference type="ARBA" id="ARBA00004123"/>
    </source>
</evidence>
<dbReference type="GO" id="GO:0005634">
    <property type="term" value="C:nucleus"/>
    <property type="evidence" value="ECO:0007669"/>
    <property type="project" value="UniProtKB-SubCell"/>
</dbReference>
<comment type="similarity">
    <text evidence="3">Belongs to the SMC family. SMC6 subfamily.</text>
</comment>
<dbReference type="EMBL" id="CAIX01000378">
    <property type="protein sequence ID" value="CCI50002.1"/>
    <property type="molecule type" value="Genomic_DNA"/>
</dbReference>
<dbReference type="AlphaFoldDB" id="A0A024GTH2"/>
<feature type="compositionally biased region" description="Basic and acidic residues" evidence="13">
    <location>
        <begin position="73"/>
        <end position="92"/>
    </location>
</feature>
<protein>
    <recommendedName>
        <fullName evidence="14">RecF/RecN/SMC N-terminal domain-containing protein</fullName>
    </recommendedName>
</protein>
<dbReference type="PANTHER" id="PTHR19306">
    <property type="entry name" value="STRUCTURAL MAINTENANCE OF CHROMOSOMES 5,6 SMC5, SMC6"/>
    <property type="match status" value="1"/>
</dbReference>
<keyword evidence="10" id="KW-0234">DNA repair</keyword>
<name>A0A024GTH2_9STRA</name>
<keyword evidence="8 12" id="KW-0175">Coiled coil</keyword>
<dbReference type="Gene3D" id="1.10.287.1490">
    <property type="match status" value="1"/>
</dbReference>
<evidence type="ECO:0000259" key="14">
    <source>
        <dbReference type="Pfam" id="PF02463"/>
    </source>
</evidence>
<evidence type="ECO:0000313" key="15">
    <source>
        <dbReference type="EMBL" id="CCI50002.1"/>
    </source>
</evidence>
<dbReference type="InterPro" id="IPR003395">
    <property type="entry name" value="RecF/RecN/SMC_N"/>
</dbReference>
<dbReference type="GO" id="GO:0003684">
    <property type="term" value="F:damaged DNA binding"/>
    <property type="evidence" value="ECO:0007669"/>
    <property type="project" value="TreeGrafter"/>
</dbReference>
<dbReference type="InterPro" id="IPR027417">
    <property type="entry name" value="P-loop_NTPase"/>
</dbReference>
<dbReference type="GO" id="GO:0035861">
    <property type="term" value="C:site of double-strand break"/>
    <property type="evidence" value="ECO:0007669"/>
    <property type="project" value="TreeGrafter"/>
</dbReference>
<comment type="caution">
    <text evidence="15">The sequence shown here is derived from an EMBL/GenBank/DDBJ whole genome shotgun (WGS) entry which is preliminary data.</text>
</comment>
<dbReference type="Gene3D" id="3.40.50.300">
    <property type="entry name" value="P-loop containing nucleotide triphosphate hydrolases"/>
    <property type="match status" value="2"/>
</dbReference>
<dbReference type="InParanoid" id="A0A024GTH2"/>
<evidence type="ECO:0000256" key="5">
    <source>
        <dbReference type="ARBA" id="ARBA00022741"/>
    </source>
</evidence>
<accession>A0A024GTH2</accession>
<evidence type="ECO:0000256" key="13">
    <source>
        <dbReference type="SAM" id="MobiDB-lite"/>
    </source>
</evidence>
<evidence type="ECO:0000256" key="10">
    <source>
        <dbReference type="ARBA" id="ARBA00023204"/>
    </source>
</evidence>
<dbReference type="Proteomes" id="UP000053237">
    <property type="component" value="Unassembled WGS sequence"/>
</dbReference>
<evidence type="ECO:0000256" key="2">
    <source>
        <dbReference type="ARBA" id="ARBA00004286"/>
    </source>
</evidence>
<dbReference type="PANTHER" id="PTHR19306:SF6">
    <property type="entry name" value="STRUCTURAL MAINTENANCE OF CHROMOSOMES PROTEIN 6"/>
    <property type="match status" value="1"/>
</dbReference>
<dbReference type="GO" id="GO:0016887">
    <property type="term" value="F:ATP hydrolysis activity"/>
    <property type="evidence" value="ECO:0007669"/>
    <property type="project" value="InterPro"/>
</dbReference>
<feature type="coiled-coil region" evidence="12">
    <location>
        <begin position="353"/>
        <end position="540"/>
    </location>
</feature>
<evidence type="ECO:0000313" key="16">
    <source>
        <dbReference type="Proteomes" id="UP000053237"/>
    </source>
</evidence>
<feature type="domain" description="RecF/RecN/SMC N-terminal" evidence="14">
    <location>
        <begin position="109"/>
        <end position="1139"/>
    </location>
</feature>
<dbReference type="OrthoDB" id="10072614at2759"/>
<keyword evidence="9" id="KW-0233">DNA recombination</keyword>
<keyword evidence="11" id="KW-0539">Nucleus</keyword>
<keyword evidence="16" id="KW-1185">Reference proteome</keyword>
<evidence type="ECO:0000256" key="8">
    <source>
        <dbReference type="ARBA" id="ARBA00023054"/>
    </source>
</evidence>
<keyword evidence="4" id="KW-0158">Chromosome</keyword>
<evidence type="ECO:0000256" key="7">
    <source>
        <dbReference type="ARBA" id="ARBA00022840"/>
    </source>
</evidence>
<dbReference type="SUPFAM" id="SSF52540">
    <property type="entry name" value="P-loop containing nucleoside triphosphate hydrolases"/>
    <property type="match status" value="1"/>
</dbReference>
<evidence type="ECO:0000256" key="9">
    <source>
        <dbReference type="ARBA" id="ARBA00023172"/>
    </source>
</evidence>
<evidence type="ECO:0000256" key="12">
    <source>
        <dbReference type="SAM" id="Coils"/>
    </source>
</evidence>
<proteinExistence type="inferred from homology"/>
<feature type="coiled-coil region" evidence="12">
    <location>
        <begin position="787"/>
        <end position="924"/>
    </location>
</feature>
<comment type="subcellular location">
    <subcellularLocation>
        <location evidence="2">Chromosome</location>
    </subcellularLocation>
    <subcellularLocation>
        <location evidence="1">Nucleus</location>
    </subcellularLocation>
</comment>
<reference evidence="15 16" key="1">
    <citation type="submission" date="2012-05" db="EMBL/GenBank/DDBJ databases">
        <title>Recombination and specialization in a pathogen metapopulation.</title>
        <authorList>
            <person name="Gardiner A."/>
            <person name="Kemen E."/>
            <person name="Schultz-Larsen T."/>
            <person name="MacLean D."/>
            <person name="Van Oosterhout C."/>
            <person name="Jones J.D.G."/>
        </authorList>
    </citation>
    <scope>NUCLEOTIDE SEQUENCE [LARGE SCALE GENOMIC DNA]</scope>
    <source>
        <strain evidence="15 16">Ac Nc2</strain>
    </source>
</reference>
<dbReference type="GO" id="GO:0005524">
    <property type="term" value="F:ATP binding"/>
    <property type="evidence" value="ECO:0007669"/>
    <property type="project" value="UniProtKB-KW"/>
</dbReference>
<dbReference type="GO" id="GO:0000724">
    <property type="term" value="P:double-strand break repair via homologous recombination"/>
    <property type="evidence" value="ECO:0007669"/>
    <property type="project" value="TreeGrafter"/>
</dbReference>
<dbReference type="GO" id="GO:0003697">
    <property type="term" value="F:single-stranded DNA binding"/>
    <property type="evidence" value="ECO:0007669"/>
    <property type="project" value="TreeGrafter"/>
</dbReference>
<dbReference type="Pfam" id="PF02463">
    <property type="entry name" value="SMC_N"/>
    <property type="match status" value="1"/>
</dbReference>
<evidence type="ECO:0000256" key="4">
    <source>
        <dbReference type="ARBA" id="ARBA00022454"/>
    </source>
</evidence>
<keyword evidence="7" id="KW-0067">ATP-binding</keyword>
<evidence type="ECO:0000256" key="6">
    <source>
        <dbReference type="ARBA" id="ARBA00022763"/>
    </source>
</evidence>
<feature type="coiled-coil region" evidence="12">
    <location>
        <begin position="300"/>
        <end position="327"/>
    </location>
</feature>
<feature type="coiled-coil region" evidence="12">
    <location>
        <begin position="988"/>
        <end position="1015"/>
    </location>
</feature>
<gene>
    <name evidence="15" type="ORF">BN9_115060</name>
</gene>
<keyword evidence="6" id="KW-0227">DNA damage</keyword>
<feature type="region of interest" description="Disordered" evidence="13">
    <location>
        <begin position="38"/>
        <end position="98"/>
    </location>
</feature>
<organism evidence="15 16">
    <name type="scientific">Albugo candida</name>
    <dbReference type="NCBI Taxonomy" id="65357"/>
    <lineage>
        <taxon>Eukaryota</taxon>
        <taxon>Sar</taxon>
        <taxon>Stramenopiles</taxon>
        <taxon>Oomycota</taxon>
        <taxon>Peronosporomycetes</taxon>
        <taxon>Albuginales</taxon>
        <taxon>Albuginaceae</taxon>
        <taxon>Albugo</taxon>
    </lineage>
</organism>
<dbReference type="GO" id="GO:0030915">
    <property type="term" value="C:Smc5-Smc6 complex"/>
    <property type="evidence" value="ECO:0007669"/>
    <property type="project" value="TreeGrafter"/>
</dbReference>
<sequence>MEIGSLVIEQQRCMASLSPASRILKENKVPMDLEDLDSNIVQSKRKSSTGCSILPSSRRKKRRLQSHGSDNSEQNKSDVESQGEERQAKEKSALLNGRRVSSQSEMGIIEEIYCENFMCHQKLRVELSPNINFITGENGSGKSAIIAAIQICLGASARSTHRGKSLKNLIRHGHDGHALLRVTLRNDGTNGDTFRSSAYGKRIMVERLLRRDGSAEYRLKNENGNVVSKLKFDLEAILDHFNIHTENPCTVLDQENAKLFIKGGDEDKYKFFLRSTDLYKMRVTYAKIDEETQTIEGMALPREQANLKKLEHAMEEAIRRWEDAQSIEKLDQELKQVKMELAWSFVHEKEQETADLAKSLRDQRQNYELLEKECQESLSNVTQLEEEQSRMQEKLEKLNERSCEIHTKKDATRQIIRERRRPLHTSKAELKQIEHQKKRLDDRMQQLEARIKKKQAQYEQARTNRQDWLDSIQQKIEQKRSELSNIEREMEAAKSTWKNSDCTNELQQVEAQYESYQRQIRDVENEIRRVEQRLHNIQSQSLDSLAVFGSRIPTLHNLIQSNLQRFQDPPLGPLGLHVRLPEQFRQYAVAIEVALKGSLQSFLVTNGRDKALLDDLKRQAHCPANQATIIIAKRSNERYTKLCVPEGELTRHAICNLLEIKDANVFNALIDVCSIENKVCIEDRSLAERLVLQGSSGSYRMAKGVKEVYLPSGDKFVARSGNLAYISYKGQHRSGIICRDTEADKKENEQRRQFLCTQHQKLVQEREAICKERQRLVNAREESESKMNTWTRRYHQAKLVFENLEEEARADSVQDPSVDISMFEQEREEIGRDLVKLEEQKQMIITRLAEGSPDLEKLLIELEEYDADKKIVENALNKLQGELEQRYQALRTHKSKQMRLKRSLDEIENLIQANEEKHRTCQLECEQVCRKAQQHCNSEQRIAVTESHEYYGKKLTHIQQKIDRERQRFEGMNLTDLAVDKEEKTLQFERQKTILDRYVENLQELRQMLQERQSMWKLLRNEIAHRSSMEFNRLMLNNNFAGKLKFSHSGGTLEITVVQNDQAATTRASRITNMKELSGGERSYTQISLLIALGQCIECPFRVMDEFDVFMDAVNRDMAIQLLVQAAKRESGKQFIFVTPNDLRYCATLFSTLNLRSLVL</sequence>
<keyword evidence="5" id="KW-0547">Nucleotide-binding</keyword>
<evidence type="ECO:0000256" key="11">
    <source>
        <dbReference type="ARBA" id="ARBA00023242"/>
    </source>
</evidence>
<dbReference type="STRING" id="65357.A0A024GTH2"/>